<name>A0A937FZU7_9BACT</name>
<reference evidence="1" key="1">
    <citation type="submission" date="2021-01" db="EMBL/GenBank/DDBJ databases">
        <title>Fulvivirga kasyanovii gen. nov., sp nov., a novel member of the phylum Bacteroidetes isolated from seawater in a mussel farm.</title>
        <authorList>
            <person name="Zhao L.-H."/>
            <person name="Wang Z.-J."/>
        </authorList>
    </citation>
    <scope>NUCLEOTIDE SEQUENCE</scope>
    <source>
        <strain evidence="1">29W222</strain>
    </source>
</reference>
<dbReference type="RefSeq" id="WP_202858748.1">
    <property type="nucleotide sequence ID" value="NZ_JAEUGD010000066.1"/>
</dbReference>
<evidence type="ECO:0000313" key="1">
    <source>
        <dbReference type="EMBL" id="MBL6449214.1"/>
    </source>
</evidence>
<sequence>MKKFLPFVFILCWVYNQSKAQQDPLYAQYINNPLVINPAYTGINNVLNASISHRAQWTSIEGAPNTTSLSVHSSFFENKVGGGILLVRDKLGATTTTQFNVTGSYKIEYGENIFSFGMQAGVLNLKENNEELLVKDPNDPVFTSNESFSKFNIGAGVSLKGPTYYVGFSVPRMIKSKEEFGNIQTEVYQRHFYLAAGYVYHVGVDFALKPSILLKGVADAPLSVDYNASLIFRDKYTIGIISRNFQTYGLLAQLNINDNLRFGYIFEVPTEKSVGPSFNTHELTLTLDMEVFDFHFLSERYF</sequence>
<dbReference type="EMBL" id="JAEUGD010000066">
    <property type="protein sequence ID" value="MBL6449214.1"/>
    <property type="molecule type" value="Genomic_DNA"/>
</dbReference>
<evidence type="ECO:0000313" key="2">
    <source>
        <dbReference type="Proteomes" id="UP000614216"/>
    </source>
</evidence>
<protein>
    <submittedName>
        <fullName evidence="1">Type IX secretion system membrane protein PorP/SprF</fullName>
    </submittedName>
</protein>
<dbReference type="InterPro" id="IPR019861">
    <property type="entry name" value="PorP/SprF_Bacteroidetes"/>
</dbReference>
<gene>
    <name evidence="1" type="ORF">JMN32_23090</name>
</gene>
<dbReference type="Pfam" id="PF11751">
    <property type="entry name" value="PorP_SprF"/>
    <property type="match status" value="1"/>
</dbReference>
<proteinExistence type="predicted"/>
<organism evidence="1 2">
    <name type="scientific">Fulvivirga marina</name>
    <dbReference type="NCBI Taxonomy" id="2494733"/>
    <lineage>
        <taxon>Bacteria</taxon>
        <taxon>Pseudomonadati</taxon>
        <taxon>Bacteroidota</taxon>
        <taxon>Cytophagia</taxon>
        <taxon>Cytophagales</taxon>
        <taxon>Fulvivirgaceae</taxon>
        <taxon>Fulvivirga</taxon>
    </lineage>
</organism>
<accession>A0A937FZU7</accession>
<keyword evidence="2" id="KW-1185">Reference proteome</keyword>
<dbReference type="Proteomes" id="UP000614216">
    <property type="component" value="Unassembled WGS sequence"/>
</dbReference>
<comment type="caution">
    <text evidence="1">The sequence shown here is derived from an EMBL/GenBank/DDBJ whole genome shotgun (WGS) entry which is preliminary data.</text>
</comment>
<dbReference type="AlphaFoldDB" id="A0A937FZU7"/>
<dbReference type="NCBIfam" id="TIGR03519">
    <property type="entry name" value="T9SS_PorP_fam"/>
    <property type="match status" value="1"/>
</dbReference>